<dbReference type="InterPro" id="IPR017452">
    <property type="entry name" value="GPCR_Rhodpsn_7TM"/>
</dbReference>
<sequence>MNVVETLPSSISILSLANDSYRQNGNSLPSSFDEHSNDTITDIRNNTTLNSNIKTTRRFNKYSISSKQGLLYMKKCRLSSSILRSGRCSKLNNDAAARKLSTKHNYIRQQLEKQVRELEFQQNNLLLQVEDLYFYKHQLETKCEQSSSKYEMVSPEEAFKLSTSSIQRYFLLFKIHLLRKRQTRWILHYIPLIFCIIYPPIFYLITIIFYSCTSTDIINSQYCTIPCYFQNSILLIVDCIIHYILPLIITISANIVLICWMIHLRCDLNVEQMYLWKRQKKLISQILIFSLFYITGWLPSTIVFALNAFSLNKLNQYGSVIVWLNYTSYFICPLQPFICLILVPEPIYFLQDTLRQLLRKAMMRTSVITVEP</sequence>
<protein>
    <recommendedName>
        <fullName evidence="6">G-protein coupled receptors family 1 profile domain-containing protein</fullName>
    </recommendedName>
</protein>
<organism evidence="7 8">
    <name type="scientific">Adineta steineri</name>
    <dbReference type="NCBI Taxonomy" id="433720"/>
    <lineage>
        <taxon>Eukaryota</taxon>
        <taxon>Metazoa</taxon>
        <taxon>Spiralia</taxon>
        <taxon>Gnathifera</taxon>
        <taxon>Rotifera</taxon>
        <taxon>Eurotatoria</taxon>
        <taxon>Bdelloidea</taxon>
        <taxon>Adinetida</taxon>
        <taxon>Adinetidae</taxon>
        <taxon>Adineta</taxon>
    </lineage>
</organism>
<comment type="caution">
    <text evidence="7">The sequence shown here is derived from an EMBL/GenBank/DDBJ whole genome shotgun (WGS) entry which is preliminary data.</text>
</comment>
<feature type="transmembrane region" description="Helical" evidence="5">
    <location>
        <begin position="282"/>
        <end position="306"/>
    </location>
</feature>
<keyword evidence="2 5" id="KW-0812">Transmembrane</keyword>
<keyword evidence="4 5" id="KW-0472">Membrane</keyword>
<accession>A0A818JBF5</accession>
<dbReference type="PROSITE" id="PS50262">
    <property type="entry name" value="G_PROTEIN_RECEP_F1_2"/>
    <property type="match status" value="1"/>
</dbReference>
<reference evidence="7" key="1">
    <citation type="submission" date="2021-02" db="EMBL/GenBank/DDBJ databases">
        <authorList>
            <person name="Nowell W R."/>
        </authorList>
    </citation>
    <scope>NUCLEOTIDE SEQUENCE</scope>
</reference>
<keyword evidence="3 5" id="KW-1133">Transmembrane helix</keyword>
<feature type="domain" description="G-protein coupled receptors family 1 profile" evidence="6">
    <location>
        <begin position="159"/>
        <end position="339"/>
    </location>
</feature>
<proteinExistence type="predicted"/>
<feature type="transmembrane region" description="Helical" evidence="5">
    <location>
        <begin position="186"/>
        <end position="210"/>
    </location>
</feature>
<dbReference type="EMBL" id="CAJOAZ010000113">
    <property type="protein sequence ID" value="CAF3536668.1"/>
    <property type="molecule type" value="Genomic_DNA"/>
</dbReference>
<evidence type="ECO:0000256" key="5">
    <source>
        <dbReference type="SAM" id="Phobius"/>
    </source>
</evidence>
<evidence type="ECO:0000259" key="6">
    <source>
        <dbReference type="PROSITE" id="PS50262"/>
    </source>
</evidence>
<evidence type="ECO:0000313" key="7">
    <source>
        <dbReference type="EMBL" id="CAF3536668.1"/>
    </source>
</evidence>
<evidence type="ECO:0000256" key="3">
    <source>
        <dbReference type="ARBA" id="ARBA00022989"/>
    </source>
</evidence>
<dbReference type="AlphaFoldDB" id="A0A818JBF5"/>
<gene>
    <name evidence="7" type="ORF">OXD698_LOCUS3222</name>
</gene>
<comment type="subcellular location">
    <subcellularLocation>
        <location evidence="1">Membrane</location>
    </subcellularLocation>
</comment>
<feature type="transmembrane region" description="Helical" evidence="5">
    <location>
        <begin position="326"/>
        <end position="350"/>
    </location>
</feature>
<dbReference type="Gene3D" id="1.20.1070.10">
    <property type="entry name" value="Rhodopsin 7-helix transmembrane proteins"/>
    <property type="match status" value="1"/>
</dbReference>
<feature type="transmembrane region" description="Helical" evidence="5">
    <location>
        <begin position="240"/>
        <end position="262"/>
    </location>
</feature>
<dbReference type="CDD" id="cd00637">
    <property type="entry name" value="7tm_classA_rhodopsin-like"/>
    <property type="match status" value="1"/>
</dbReference>
<evidence type="ECO:0000256" key="1">
    <source>
        <dbReference type="ARBA" id="ARBA00004370"/>
    </source>
</evidence>
<dbReference type="GO" id="GO:0016020">
    <property type="term" value="C:membrane"/>
    <property type="evidence" value="ECO:0007669"/>
    <property type="project" value="UniProtKB-SubCell"/>
</dbReference>
<dbReference type="Proteomes" id="UP000663844">
    <property type="component" value="Unassembled WGS sequence"/>
</dbReference>
<evidence type="ECO:0000256" key="4">
    <source>
        <dbReference type="ARBA" id="ARBA00023136"/>
    </source>
</evidence>
<dbReference type="SUPFAM" id="SSF81321">
    <property type="entry name" value="Family A G protein-coupled receptor-like"/>
    <property type="match status" value="1"/>
</dbReference>
<evidence type="ECO:0000313" key="8">
    <source>
        <dbReference type="Proteomes" id="UP000663844"/>
    </source>
</evidence>
<name>A0A818JBF5_9BILA</name>
<evidence type="ECO:0000256" key="2">
    <source>
        <dbReference type="ARBA" id="ARBA00022692"/>
    </source>
</evidence>